<evidence type="ECO:0000313" key="3">
    <source>
        <dbReference type="Proteomes" id="UP000035740"/>
    </source>
</evidence>
<sequence length="292" mass="33838">MALKESDAISSNSDQITLSTHRKRLVSILENILSLTKNRELEQGETRFLFARIYDVWQNLKEWRRRYSAMLLSPSKLSQPGQMYFGTKLRLHVKEIPHDQDSDQREWDNDLEQSIEDLAILHILRSQIAGDGTIPEFDYEQARTSISKQMRLNRRKPGQPDYEPILDRSHQVTPDEDCSVWELSRRNRIRSSHISLKLFVNGKKVCQTPAQPTAFPGFFVQFNQSFELKVLSVPEDIAIKIYRQDSMMKRQTVLSTTFIGIPVPEAASVITEYAFASSSKIVIPEKDECEFW</sequence>
<proteinExistence type="predicted"/>
<dbReference type="Gramene" id="KMS94098">
    <property type="protein sequence ID" value="KMS94098"/>
    <property type="gene ID" value="BVRB_024820"/>
</dbReference>
<dbReference type="Proteomes" id="UP000035740">
    <property type="component" value="Unassembled WGS sequence"/>
</dbReference>
<dbReference type="InterPro" id="IPR052434">
    <property type="entry name" value="Tectonic-like_complex_comp"/>
</dbReference>
<feature type="non-terminal residue" evidence="2">
    <location>
        <position position="292"/>
    </location>
</feature>
<gene>
    <name evidence="2" type="ORF">BVRB_024820</name>
</gene>
<name>A0A0J8B2L1_BETVV</name>
<feature type="domain" description="CC2D2A N-terminal C2" evidence="1">
    <location>
        <begin position="157"/>
        <end position="285"/>
    </location>
</feature>
<evidence type="ECO:0000259" key="1">
    <source>
        <dbReference type="Pfam" id="PF15625"/>
    </source>
</evidence>
<protein>
    <recommendedName>
        <fullName evidence="1">CC2D2A N-terminal C2 domain-containing protein</fullName>
    </recommendedName>
</protein>
<reference evidence="2 3" key="1">
    <citation type="journal article" date="2014" name="Nature">
        <title>The genome of the recently domesticated crop plant sugar beet (Beta vulgaris).</title>
        <authorList>
            <person name="Dohm J.C."/>
            <person name="Minoche A.E."/>
            <person name="Holtgrawe D."/>
            <person name="Capella-Gutierrez S."/>
            <person name="Zakrzewski F."/>
            <person name="Tafer H."/>
            <person name="Rupp O."/>
            <person name="Sorensen T.R."/>
            <person name="Stracke R."/>
            <person name="Reinhardt R."/>
            <person name="Goesmann A."/>
            <person name="Kraft T."/>
            <person name="Schulz B."/>
            <person name="Stadler P.F."/>
            <person name="Schmidt T."/>
            <person name="Gabaldon T."/>
            <person name="Lehrach H."/>
            <person name="Weisshaar B."/>
            <person name="Himmelbauer H."/>
        </authorList>
    </citation>
    <scope>NUCLEOTIDE SEQUENCE [LARGE SCALE GENOMIC DNA]</scope>
    <source>
        <tissue evidence="2">Taproot</tissue>
    </source>
</reference>
<dbReference type="OrthoDB" id="2162143at2759"/>
<dbReference type="PANTHER" id="PTHR20837:SF0">
    <property type="entry name" value="COILED-COIL AND C2 DOMAIN-CONTAINING PROTEIN 2A"/>
    <property type="match status" value="1"/>
</dbReference>
<accession>A0A0J8B2L1</accession>
<organism evidence="2 3">
    <name type="scientific">Beta vulgaris subsp. vulgaris</name>
    <name type="common">Beet</name>
    <dbReference type="NCBI Taxonomy" id="3555"/>
    <lineage>
        <taxon>Eukaryota</taxon>
        <taxon>Viridiplantae</taxon>
        <taxon>Streptophyta</taxon>
        <taxon>Embryophyta</taxon>
        <taxon>Tracheophyta</taxon>
        <taxon>Spermatophyta</taxon>
        <taxon>Magnoliopsida</taxon>
        <taxon>eudicotyledons</taxon>
        <taxon>Gunneridae</taxon>
        <taxon>Pentapetalae</taxon>
        <taxon>Caryophyllales</taxon>
        <taxon>Chenopodiaceae</taxon>
        <taxon>Betoideae</taxon>
        <taxon>Beta</taxon>
    </lineage>
</organism>
<dbReference type="AlphaFoldDB" id="A0A0J8B2L1"/>
<keyword evidence="3" id="KW-1185">Reference proteome</keyword>
<dbReference type="InterPro" id="IPR028928">
    <property type="entry name" value="CC2D2AN-C2"/>
</dbReference>
<evidence type="ECO:0000313" key="2">
    <source>
        <dbReference type="EMBL" id="KMS94098.1"/>
    </source>
</evidence>
<dbReference type="Pfam" id="PF15625">
    <property type="entry name" value="CC2D2AN-C2"/>
    <property type="match status" value="1"/>
</dbReference>
<dbReference type="PANTHER" id="PTHR20837">
    <property type="entry name" value="CENTROSOMAL PROTEIN-RELATED"/>
    <property type="match status" value="1"/>
</dbReference>
<dbReference type="EMBL" id="KQ096152">
    <property type="protein sequence ID" value="KMS94098.1"/>
    <property type="molecule type" value="Genomic_DNA"/>
</dbReference>